<evidence type="ECO:0000313" key="3">
    <source>
        <dbReference type="EMBL" id="KAF0729934.1"/>
    </source>
</evidence>
<feature type="signal peptide" evidence="2">
    <location>
        <begin position="1"/>
        <end position="15"/>
    </location>
</feature>
<name>A0A6G0WR65_9STRA</name>
<keyword evidence="4" id="KW-1185">Reference proteome</keyword>
<keyword evidence="1" id="KW-0472">Membrane</keyword>
<keyword evidence="2" id="KW-0732">Signal</keyword>
<dbReference type="Proteomes" id="UP000481153">
    <property type="component" value="Unassembled WGS sequence"/>
</dbReference>
<keyword evidence="1" id="KW-0812">Transmembrane</keyword>
<evidence type="ECO:0000256" key="1">
    <source>
        <dbReference type="SAM" id="Phobius"/>
    </source>
</evidence>
<protein>
    <recommendedName>
        <fullName evidence="5">TRP C-terminal domain-containing protein</fullName>
    </recommendedName>
</protein>
<keyword evidence="1" id="KW-1133">Transmembrane helix</keyword>
<comment type="caution">
    <text evidence="3">The sequence shown here is derived from an EMBL/GenBank/DDBJ whole genome shotgun (WGS) entry which is preliminary data.</text>
</comment>
<feature type="transmembrane region" description="Helical" evidence="1">
    <location>
        <begin position="419"/>
        <end position="436"/>
    </location>
</feature>
<proteinExistence type="predicted"/>
<feature type="transmembrane region" description="Helical" evidence="1">
    <location>
        <begin position="488"/>
        <end position="509"/>
    </location>
</feature>
<dbReference type="EMBL" id="VJMJ01000159">
    <property type="protein sequence ID" value="KAF0729934.1"/>
    <property type="molecule type" value="Genomic_DNA"/>
</dbReference>
<feature type="chain" id="PRO_5026313025" description="TRP C-terminal domain-containing protein" evidence="2">
    <location>
        <begin position="16"/>
        <end position="666"/>
    </location>
</feature>
<evidence type="ECO:0000256" key="2">
    <source>
        <dbReference type="SAM" id="SignalP"/>
    </source>
</evidence>
<gene>
    <name evidence="3" type="ORF">Ae201684_012573</name>
</gene>
<sequence>MTLEIISRLLSCAAAFVVLSWELTASYKNKQVLFGATSPGQPTNNYTSPSIVKFLPILATQPFQIQSQLVAIEHLTTQPVVAYVTTDPNDQVKLQTTMCDPGRQDDYLYNISYIEPLLFHALSGDMANASNSWILVDCEYTGILLGDTTCFKIYLVDKQMKTFTTVIAFTLTMDRPLQKLHSTGGVVMATSTPIAALHATDDKRGVTSSERASYYVAVGLTFPYEWSKFEPVILGALNPVVSPWEAQIISTGEEFTMTGTSGFYRGAPNLQASFNTYIWNLASDPIEFASVDQFVAFFVYKDAWGWIRCFLGLGIASNIILNMLVALMVMVHMWQQNRTVWIPDIYTSVQSRAALRGFLLLLDSIWNNWFYPYQYAVQQVENRSVMEGTTFMDAIPRADGLMICLGITYGISRLLGVRVRLFVIVLIYFVSFYYRIDIVNCCGILSKSTSHMAMDLYMANIIPGNGGMDLWAYREDNSINVSLIVNELTWLILACGLCVGYVVLTKLVVSRVLYSKIAPTNSNRVFSVGPHGVNTNSQTEHGQYIFSHLSSSNLKSLLGKTRLERSVRSIAPDIIGLVSRTQDYEDSFYISPSGLWLLGYVILDDHLLININDYIYVVINAVIRRTYFRVYGFELIEDVVAMRTTQIRFDDVMEMRLCNLSLKRMR</sequence>
<organism evidence="3 4">
    <name type="scientific">Aphanomyces euteiches</name>
    <dbReference type="NCBI Taxonomy" id="100861"/>
    <lineage>
        <taxon>Eukaryota</taxon>
        <taxon>Sar</taxon>
        <taxon>Stramenopiles</taxon>
        <taxon>Oomycota</taxon>
        <taxon>Saprolegniomycetes</taxon>
        <taxon>Saprolegniales</taxon>
        <taxon>Verrucalvaceae</taxon>
        <taxon>Aphanomyces</taxon>
    </lineage>
</organism>
<feature type="transmembrane region" description="Helical" evidence="1">
    <location>
        <begin position="310"/>
        <end position="332"/>
    </location>
</feature>
<evidence type="ECO:0000313" key="4">
    <source>
        <dbReference type="Proteomes" id="UP000481153"/>
    </source>
</evidence>
<reference evidence="3 4" key="1">
    <citation type="submission" date="2019-07" db="EMBL/GenBank/DDBJ databases">
        <title>Genomics analysis of Aphanomyces spp. identifies a new class of oomycete effector associated with host adaptation.</title>
        <authorList>
            <person name="Gaulin E."/>
        </authorList>
    </citation>
    <scope>NUCLEOTIDE SEQUENCE [LARGE SCALE GENOMIC DNA]</scope>
    <source>
        <strain evidence="3 4">ATCC 201684</strain>
    </source>
</reference>
<dbReference type="VEuPathDB" id="FungiDB:AeMF1_002621"/>
<accession>A0A6G0WR65</accession>
<dbReference type="AlphaFoldDB" id="A0A6G0WR65"/>
<evidence type="ECO:0008006" key="5">
    <source>
        <dbReference type="Google" id="ProtNLM"/>
    </source>
</evidence>